<evidence type="ECO:0000259" key="1">
    <source>
        <dbReference type="Pfam" id="PF06985"/>
    </source>
</evidence>
<dbReference type="Proteomes" id="UP001302126">
    <property type="component" value="Unassembled WGS sequence"/>
</dbReference>
<dbReference type="EMBL" id="MU864640">
    <property type="protein sequence ID" value="KAK4182560.1"/>
    <property type="molecule type" value="Genomic_DNA"/>
</dbReference>
<comment type="caution">
    <text evidence="2">The sequence shown here is derived from an EMBL/GenBank/DDBJ whole genome shotgun (WGS) entry which is preliminary data.</text>
</comment>
<dbReference type="PANTHER" id="PTHR24148">
    <property type="entry name" value="ANKYRIN REPEAT DOMAIN-CONTAINING PROTEIN 39 HOMOLOG-RELATED"/>
    <property type="match status" value="1"/>
</dbReference>
<reference evidence="2" key="2">
    <citation type="submission" date="2023-05" db="EMBL/GenBank/DDBJ databases">
        <authorList>
            <consortium name="Lawrence Berkeley National Laboratory"/>
            <person name="Steindorff A."/>
            <person name="Hensen N."/>
            <person name="Bonometti L."/>
            <person name="Westerberg I."/>
            <person name="Brannstrom I.O."/>
            <person name="Guillou S."/>
            <person name="Cros-Aarteil S."/>
            <person name="Calhoun S."/>
            <person name="Haridas S."/>
            <person name="Kuo A."/>
            <person name="Mondo S."/>
            <person name="Pangilinan J."/>
            <person name="Riley R."/>
            <person name="Labutti K."/>
            <person name="Andreopoulos B."/>
            <person name="Lipzen A."/>
            <person name="Chen C."/>
            <person name="Yanf M."/>
            <person name="Daum C."/>
            <person name="Ng V."/>
            <person name="Clum A."/>
            <person name="Ohm R."/>
            <person name="Martin F."/>
            <person name="Silar P."/>
            <person name="Natvig D."/>
            <person name="Lalanne C."/>
            <person name="Gautier V."/>
            <person name="Ament-Velasquez S.L."/>
            <person name="Kruys A."/>
            <person name="Hutchinson M.I."/>
            <person name="Powell A.J."/>
            <person name="Barry K."/>
            <person name="Miller A.N."/>
            <person name="Grigoriev I.V."/>
            <person name="Debuchy R."/>
            <person name="Gladieux P."/>
            <person name="Thoren M.H."/>
            <person name="Johannesson H."/>
        </authorList>
    </citation>
    <scope>NUCLEOTIDE SEQUENCE</scope>
    <source>
        <strain evidence="2">PSN309</strain>
    </source>
</reference>
<dbReference type="PANTHER" id="PTHR24148:SF64">
    <property type="entry name" value="HETEROKARYON INCOMPATIBILITY DOMAIN-CONTAINING PROTEIN"/>
    <property type="match status" value="1"/>
</dbReference>
<dbReference type="InterPro" id="IPR052895">
    <property type="entry name" value="HetReg/Transcr_Mod"/>
</dbReference>
<feature type="domain" description="Heterokaryon incompatibility" evidence="1">
    <location>
        <begin position="44"/>
        <end position="133"/>
    </location>
</feature>
<evidence type="ECO:0000313" key="2">
    <source>
        <dbReference type="EMBL" id="KAK4182560.1"/>
    </source>
</evidence>
<reference evidence="2" key="1">
    <citation type="journal article" date="2023" name="Mol. Phylogenet. Evol.">
        <title>Genome-scale phylogeny and comparative genomics of the fungal order Sordariales.</title>
        <authorList>
            <person name="Hensen N."/>
            <person name="Bonometti L."/>
            <person name="Westerberg I."/>
            <person name="Brannstrom I.O."/>
            <person name="Guillou S."/>
            <person name="Cros-Aarteil S."/>
            <person name="Calhoun S."/>
            <person name="Haridas S."/>
            <person name="Kuo A."/>
            <person name="Mondo S."/>
            <person name="Pangilinan J."/>
            <person name="Riley R."/>
            <person name="LaButti K."/>
            <person name="Andreopoulos B."/>
            <person name="Lipzen A."/>
            <person name="Chen C."/>
            <person name="Yan M."/>
            <person name="Daum C."/>
            <person name="Ng V."/>
            <person name="Clum A."/>
            <person name="Steindorff A."/>
            <person name="Ohm R.A."/>
            <person name="Martin F."/>
            <person name="Silar P."/>
            <person name="Natvig D.O."/>
            <person name="Lalanne C."/>
            <person name="Gautier V."/>
            <person name="Ament-Velasquez S.L."/>
            <person name="Kruys A."/>
            <person name="Hutchinson M.I."/>
            <person name="Powell A.J."/>
            <person name="Barry K."/>
            <person name="Miller A.N."/>
            <person name="Grigoriev I.V."/>
            <person name="Debuchy R."/>
            <person name="Gladieux P."/>
            <person name="Hiltunen Thoren M."/>
            <person name="Johannesson H."/>
        </authorList>
    </citation>
    <scope>NUCLEOTIDE SEQUENCE</scope>
    <source>
        <strain evidence="2">PSN309</strain>
    </source>
</reference>
<keyword evidence="3" id="KW-1185">Reference proteome</keyword>
<dbReference type="Pfam" id="PF06985">
    <property type="entry name" value="HET"/>
    <property type="match status" value="1"/>
</dbReference>
<protein>
    <submittedName>
        <fullName evidence="2">Heterokaryon incompatibility protein-domain-containing protein</fullName>
    </submittedName>
</protein>
<proteinExistence type="predicted"/>
<organism evidence="2 3">
    <name type="scientific">Podospora australis</name>
    <dbReference type="NCBI Taxonomy" id="1536484"/>
    <lineage>
        <taxon>Eukaryota</taxon>
        <taxon>Fungi</taxon>
        <taxon>Dikarya</taxon>
        <taxon>Ascomycota</taxon>
        <taxon>Pezizomycotina</taxon>
        <taxon>Sordariomycetes</taxon>
        <taxon>Sordariomycetidae</taxon>
        <taxon>Sordariales</taxon>
        <taxon>Podosporaceae</taxon>
        <taxon>Podospora</taxon>
    </lineage>
</organism>
<accession>A0AAN7AE11</accession>
<dbReference type="InterPro" id="IPR010730">
    <property type="entry name" value="HET"/>
</dbReference>
<sequence length="183" mass="20753">MSSIYTPLNPLHSEIRLLVIHPGKDADPIHCSLQHTSLEEPRDFEALSYVWGSEENLKVVSVENFTFEVTINLHAALRRLRKPTESRSIWADAICINQQDIEEKNYQLPLVGRIYTEATNVVVWLGEKKVSTVSELIPQLLIQCRLRECHVHVPPLSCANRYKAFIPVEISTAQATIIVLTGQ</sequence>
<gene>
    <name evidence="2" type="ORF">QBC35DRAFT_457163</name>
</gene>
<name>A0AAN7AE11_9PEZI</name>
<evidence type="ECO:0000313" key="3">
    <source>
        <dbReference type="Proteomes" id="UP001302126"/>
    </source>
</evidence>
<dbReference type="AlphaFoldDB" id="A0AAN7AE11"/>